<feature type="signal peptide" evidence="1">
    <location>
        <begin position="1"/>
        <end position="22"/>
    </location>
</feature>
<dbReference type="RefSeq" id="WP_161831572.1">
    <property type="nucleotide sequence ID" value="NZ_AP028127.1"/>
</dbReference>
<dbReference type="Proteomes" id="UP001432099">
    <property type="component" value="Chromosome"/>
</dbReference>
<organism evidence="2 3">
    <name type="scientific">Turicibacter faecis</name>
    <dbReference type="NCBI Taxonomy" id="2963365"/>
    <lineage>
        <taxon>Bacteria</taxon>
        <taxon>Bacillati</taxon>
        <taxon>Bacillota</taxon>
        <taxon>Erysipelotrichia</taxon>
        <taxon>Erysipelotrichales</taxon>
        <taxon>Turicibacteraceae</taxon>
        <taxon>Turicibacter</taxon>
    </lineage>
</organism>
<dbReference type="EMBL" id="AP028127">
    <property type="protein sequence ID" value="BEH91460.1"/>
    <property type="molecule type" value="Genomic_DNA"/>
</dbReference>
<evidence type="ECO:0000313" key="3">
    <source>
        <dbReference type="Proteomes" id="UP001432099"/>
    </source>
</evidence>
<sequence>MKVTSKVIIGLFMATSMSLANAEGVFAKSDYEVIMPEDFLMRSSDLKTYSQQIRDLNQPIIDKLPEDER</sequence>
<name>A0ABM8ING9_9FIRM</name>
<keyword evidence="3" id="KW-1185">Reference proteome</keyword>
<reference evidence="2" key="1">
    <citation type="journal article" date="2024" name="Int. J. Syst. Evol. Microbiol.">
        <title>Turicibacter faecis sp. nov., isolated from faeces of heart failure mouse model.</title>
        <authorList>
            <person name="Imamura Y."/>
            <person name="Motooka D."/>
            <person name="Nakajima Y."/>
            <person name="Ito S."/>
            <person name="Kitakaze M."/>
            <person name="Iida T."/>
            <person name="Nakamura S."/>
        </authorList>
    </citation>
    <scope>NUCLEOTIDE SEQUENCE</scope>
    <source>
        <strain evidence="2">TC023</strain>
    </source>
</reference>
<protein>
    <submittedName>
        <fullName evidence="2">Uncharacterized protein</fullName>
    </submittedName>
</protein>
<feature type="chain" id="PRO_5046568678" evidence="1">
    <location>
        <begin position="23"/>
        <end position="69"/>
    </location>
</feature>
<evidence type="ECO:0000256" key="1">
    <source>
        <dbReference type="SAM" id="SignalP"/>
    </source>
</evidence>
<keyword evidence="1" id="KW-0732">Signal</keyword>
<proteinExistence type="predicted"/>
<gene>
    <name evidence="2" type="ORF">T23_15620</name>
</gene>
<evidence type="ECO:0000313" key="2">
    <source>
        <dbReference type="EMBL" id="BEH91460.1"/>
    </source>
</evidence>
<accession>A0ABM8ING9</accession>